<accession>A0A0Q0SBE1</accession>
<feature type="domain" description="TauD/TfdA-like" evidence="4">
    <location>
        <begin position="42"/>
        <end position="324"/>
    </location>
</feature>
<keyword evidence="3" id="KW-0045">Antibiotic biosynthesis</keyword>
<protein>
    <submittedName>
        <fullName evidence="5">Taurine catabolism dioxygenase TauD/TfdA</fullName>
    </submittedName>
</protein>
<dbReference type="SUPFAM" id="SSF51197">
    <property type="entry name" value="Clavaminate synthase-like"/>
    <property type="match status" value="1"/>
</dbReference>
<dbReference type="PATRIC" id="fig|362413.3.peg.4029"/>
<dbReference type="EMBL" id="JRLF01000008">
    <property type="protein sequence ID" value="KQB41360.1"/>
    <property type="molecule type" value="Genomic_DNA"/>
</dbReference>
<evidence type="ECO:0000313" key="5">
    <source>
        <dbReference type="EMBL" id="KQB41360.1"/>
    </source>
</evidence>
<dbReference type="PANTHER" id="PTHR10696:SF56">
    <property type="entry name" value="TAUD_TFDA-LIKE DOMAIN-CONTAINING PROTEIN"/>
    <property type="match status" value="1"/>
</dbReference>
<dbReference type="RefSeq" id="WP_082421230.1">
    <property type="nucleotide sequence ID" value="NZ_JRLF01000008.1"/>
</dbReference>
<dbReference type="OrthoDB" id="9769888at2"/>
<gene>
    <name evidence="5" type="ORF">RC62_4106</name>
</gene>
<dbReference type="Gene3D" id="3.60.130.10">
    <property type="entry name" value="Clavaminate synthase-like"/>
    <property type="match status" value="1"/>
</dbReference>
<sequence>MINRINKLKSQDIKKINLNEDVKTSFFENKKYPLVISPINSGYNLKNWFLENDEYFESSLLKYGSILFRDFKINSVEKFQDLMAMFPKELLEYKFRSSPRFELGDNVYVSTTYPEDENINMHSENSYAINPPHRIVFCCVIASEYRGETPIADNRLVLSYINETLRNKFKEKGVLYRRNLSGVLGLSWQEVFQTSDKIQVQEECLSNGIDFTWANENELILTWKKDAICEHPVTKELVWFNHGVFFNKHMLHEDFLRSINSDDELPNNTFFGDGSEISKDEIEELKAAYQKSIVEFQWESGDVLFLDNYLFSHGRNPYKGERKIIVSIS</sequence>
<comment type="caution">
    <text evidence="5">The sequence shown here is derived from an EMBL/GenBank/DDBJ whole genome shotgun (WGS) entry which is preliminary data.</text>
</comment>
<proteinExistence type="predicted"/>
<dbReference type="Pfam" id="PF02668">
    <property type="entry name" value="TauD"/>
    <property type="match status" value="1"/>
</dbReference>
<evidence type="ECO:0000256" key="3">
    <source>
        <dbReference type="ARBA" id="ARBA00023194"/>
    </source>
</evidence>
<evidence type="ECO:0000256" key="2">
    <source>
        <dbReference type="ARBA" id="ARBA00023002"/>
    </source>
</evidence>
<reference evidence="5 6" key="1">
    <citation type="submission" date="2014-09" db="EMBL/GenBank/DDBJ databases">
        <title>Genome sequence of Flavobacterium aquidurense RC62.</title>
        <authorList>
            <person name="Kim J.F."/>
            <person name="Kwak M.-J."/>
        </authorList>
    </citation>
    <scope>NUCLEOTIDE SEQUENCE [LARGE SCALE GENOMIC DNA]</scope>
    <source>
        <strain evidence="5 6">RC62</strain>
    </source>
</reference>
<dbReference type="AlphaFoldDB" id="A0A0Q0SBE1"/>
<organism evidence="5 6">
    <name type="scientific">Flavobacterium aquidurense</name>
    <dbReference type="NCBI Taxonomy" id="362413"/>
    <lineage>
        <taxon>Bacteria</taxon>
        <taxon>Pseudomonadati</taxon>
        <taxon>Bacteroidota</taxon>
        <taxon>Flavobacteriia</taxon>
        <taxon>Flavobacteriales</taxon>
        <taxon>Flavobacteriaceae</taxon>
        <taxon>Flavobacterium</taxon>
    </lineage>
</organism>
<dbReference type="InterPro" id="IPR042098">
    <property type="entry name" value="TauD-like_sf"/>
</dbReference>
<name>A0A0Q0SBE1_9FLAO</name>
<evidence type="ECO:0000313" key="6">
    <source>
        <dbReference type="Proteomes" id="UP000050443"/>
    </source>
</evidence>
<dbReference type="STRING" id="362413.RC62_4106"/>
<dbReference type="PANTHER" id="PTHR10696">
    <property type="entry name" value="GAMMA-BUTYROBETAINE HYDROXYLASE-RELATED"/>
    <property type="match status" value="1"/>
</dbReference>
<keyword evidence="2" id="KW-0560">Oxidoreductase</keyword>
<dbReference type="InterPro" id="IPR003819">
    <property type="entry name" value="TauD/TfdA-like"/>
</dbReference>
<dbReference type="GO" id="GO:0016706">
    <property type="term" value="F:2-oxoglutarate-dependent dioxygenase activity"/>
    <property type="evidence" value="ECO:0007669"/>
    <property type="project" value="UniProtKB-ARBA"/>
</dbReference>
<evidence type="ECO:0000256" key="1">
    <source>
        <dbReference type="ARBA" id="ARBA00001954"/>
    </source>
</evidence>
<dbReference type="GO" id="GO:0017000">
    <property type="term" value="P:antibiotic biosynthetic process"/>
    <property type="evidence" value="ECO:0007669"/>
    <property type="project" value="UniProtKB-KW"/>
</dbReference>
<dbReference type="Proteomes" id="UP000050443">
    <property type="component" value="Unassembled WGS sequence"/>
</dbReference>
<dbReference type="InterPro" id="IPR050411">
    <property type="entry name" value="AlphaKG_dependent_hydroxylases"/>
</dbReference>
<comment type="cofactor">
    <cofactor evidence="1">
        <name>Fe(2+)</name>
        <dbReference type="ChEBI" id="CHEBI:29033"/>
    </cofactor>
</comment>
<keyword evidence="5" id="KW-0223">Dioxygenase</keyword>
<evidence type="ECO:0000259" key="4">
    <source>
        <dbReference type="Pfam" id="PF02668"/>
    </source>
</evidence>